<evidence type="ECO:0000313" key="2">
    <source>
        <dbReference type="EMBL" id="GLV55520.1"/>
    </source>
</evidence>
<proteinExistence type="predicted"/>
<dbReference type="EMBL" id="BSRI01000001">
    <property type="protein sequence ID" value="GLV55520.1"/>
    <property type="molecule type" value="Genomic_DNA"/>
</dbReference>
<gene>
    <name evidence="2" type="ORF">KDH_23640</name>
</gene>
<organism evidence="2 3">
    <name type="scientific">Dictyobacter halimunensis</name>
    <dbReference type="NCBI Taxonomy" id="3026934"/>
    <lineage>
        <taxon>Bacteria</taxon>
        <taxon>Bacillati</taxon>
        <taxon>Chloroflexota</taxon>
        <taxon>Ktedonobacteria</taxon>
        <taxon>Ktedonobacterales</taxon>
        <taxon>Dictyobacteraceae</taxon>
        <taxon>Dictyobacter</taxon>
    </lineage>
</organism>
<reference evidence="2 3" key="1">
    <citation type="submission" date="2023-02" db="EMBL/GenBank/DDBJ databases">
        <title>Dictyobacter halimunensis sp. nov., a new member of the class Ktedonobacteria from forest soil in a geothermal area.</title>
        <authorList>
            <person name="Rachmania M.K."/>
            <person name="Ningsih F."/>
            <person name="Sakai Y."/>
            <person name="Yabe S."/>
            <person name="Yokota A."/>
            <person name="Sjamsuridzal W."/>
        </authorList>
    </citation>
    <scope>NUCLEOTIDE SEQUENCE [LARGE SCALE GENOMIC DNA]</scope>
    <source>
        <strain evidence="2 3">S3.2.2.5</strain>
    </source>
</reference>
<keyword evidence="3" id="KW-1185">Reference proteome</keyword>
<accession>A0ABQ6FPA3</accession>
<dbReference type="RefSeq" id="WP_338249935.1">
    <property type="nucleotide sequence ID" value="NZ_BSRI01000001.1"/>
</dbReference>
<feature type="compositionally biased region" description="Polar residues" evidence="1">
    <location>
        <begin position="1"/>
        <end position="23"/>
    </location>
</feature>
<name>A0ABQ6FPA3_9CHLR</name>
<evidence type="ECO:0000256" key="1">
    <source>
        <dbReference type="SAM" id="MobiDB-lite"/>
    </source>
</evidence>
<comment type="caution">
    <text evidence="2">The sequence shown here is derived from an EMBL/GenBank/DDBJ whole genome shotgun (WGS) entry which is preliminary data.</text>
</comment>
<feature type="region of interest" description="Disordered" evidence="1">
    <location>
        <begin position="1"/>
        <end position="25"/>
    </location>
</feature>
<sequence length="153" mass="17774">MSQADHATNNKQTNRSEQSSNTAELRKSPMMAHLLDALEKQEDIGHYGRLTFVMISRHFLSDDEIVDLLSHQPDHNATDSRALLQQVKQRNYNPPKRERILEWQAQQEFPICPDPENPDACNVYQELNFPPDIFDQINSYHEEQVKAEESQNS</sequence>
<dbReference type="Proteomes" id="UP001344906">
    <property type="component" value="Unassembled WGS sequence"/>
</dbReference>
<protein>
    <submittedName>
        <fullName evidence="2">Uncharacterized protein</fullName>
    </submittedName>
</protein>
<evidence type="ECO:0000313" key="3">
    <source>
        <dbReference type="Proteomes" id="UP001344906"/>
    </source>
</evidence>